<dbReference type="EMBL" id="JAJEWP010000003">
    <property type="protein sequence ID" value="MCC2616984.1"/>
    <property type="molecule type" value="Genomic_DNA"/>
</dbReference>
<keyword evidence="4 6" id="KW-1133">Transmembrane helix</keyword>
<feature type="transmembrane region" description="Helical" evidence="6">
    <location>
        <begin position="87"/>
        <end position="106"/>
    </location>
</feature>
<evidence type="ECO:0000256" key="1">
    <source>
        <dbReference type="ARBA" id="ARBA00004141"/>
    </source>
</evidence>
<protein>
    <submittedName>
        <fullName evidence="8">DMT family transporter</fullName>
    </submittedName>
</protein>
<feature type="transmembrane region" description="Helical" evidence="6">
    <location>
        <begin position="31"/>
        <end position="50"/>
    </location>
</feature>
<feature type="transmembrane region" description="Helical" evidence="6">
    <location>
        <begin position="244"/>
        <end position="261"/>
    </location>
</feature>
<proteinExistence type="inferred from homology"/>
<keyword evidence="3 6" id="KW-0812">Transmembrane</keyword>
<comment type="subcellular location">
    <subcellularLocation>
        <location evidence="1">Membrane</location>
        <topology evidence="1">Multi-pass membrane protein</topology>
    </subcellularLocation>
</comment>
<evidence type="ECO:0000256" key="2">
    <source>
        <dbReference type="ARBA" id="ARBA00007362"/>
    </source>
</evidence>
<dbReference type="PANTHER" id="PTHR32322:SF2">
    <property type="entry name" value="EAMA DOMAIN-CONTAINING PROTEIN"/>
    <property type="match status" value="1"/>
</dbReference>
<dbReference type="SUPFAM" id="SSF103481">
    <property type="entry name" value="Multidrug resistance efflux transporter EmrE"/>
    <property type="match status" value="2"/>
</dbReference>
<evidence type="ECO:0000259" key="7">
    <source>
        <dbReference type="Pfam" id="PF00892"/>
    </source>
</evidence>
<evidence type="ECO:0000313" key="8">
    <source>
        <dbReference type="EMBL" id="MCC2616984.1"/>
    </source>
</evidence>
<keyword evidence="9" id="KW-1185">Reference proteome</keyword>
<feature type="transmembrane region" description="Helical" evidence="6">
    <location>
        <begin position="267"/>
        <end position="285"/>
    </location>
</feature>
<dbReference type="Pfam" id="PF00892">
    <property type="entry name" value="EamA"/>
    <property type="match status" value="2"/>
</dbReference>
<gene>
    <name evidence="8" type="ORF">LJ739_12095</name>
</gene>
<feature type="domain" description="EamA" evidence="7">
    <location>
        <begin position="150"/>
        <end position="284"/>
    </location>
</feature>
<comment type="caution">
    <text evidence="8">The sequence shown here is derived from an EMBL/GenBank/DDBJ whole genome shotgun (WGS) entry which is preliminary data.</text>
</comment>
<feature type="domain" description="EamA" evidence="7">
    <location>
        <begin position="5"/>
        <end position="135"/>
    </location>
</feature>
<dbReference type="PANTHER" id="PTHR32322">
    <property type="entry name" value="INNER MEMBRANE TRANSPORTER"/>
    <property type="match status" value="1"/>
</dbReference>
<evidence type="ECO:0000256" key="4">
    <source>
        <dbReference type="ARBA" id="ARBA00022989"/>
    </source>
</evidence>
<feature type="transmembrane region" description="Helical" evidence="6">
    <location>
        <begin position="62"/>
        <end position="81"/>
    </location>
</feature>
<dbReference type="InterPro" id="IPR037185">
    <property type="entry name" value="EmrE-like"/>
</dbReference>
<evidence type="ECO:0000256" key="3">
    <source>
        <dbReference type="ARBA" id="ARBA00022692"/>
    </source>
</evidence>
<evidence type="ECO:0000256" key="6">
    <source>
        <dbReference type="SAM" id="Phobius"/>
    </source>
</evidence>
<sequence length="308" mass="34014">MSNPLLFMICVCIWGSTWITIPYQLGTVDPVLSVAYRFALAAVMLGLFCRWQRISLRLPVHIHVKMAAVGLALYTLDYTLLYHAQQYVISALVALMSSLIIYFNVFLRRLLLGKPIRIPVLVGATLGLAGMVCIFYPEFAHVQQDSLLWLGISLALASFLCAAVGNVISERILDHGTPVVAMNFWAMSYGLVWLSSYAAISGARLTLPADPHYYWSLLYLSLFGSVLAFGAYMRLLQQMGSDKAAYVVLLYPLVALALSTLFEGYQWHISGLLGVMLVLLGNAIAMEKLPRQRQPLSTLASETGKAPD</sequence>
<dbReference type="RefSeq" id="WP_229160848.1">
    <property type="nucleotide sequence ID" value="NZ_JAJEWP010000003.1"/>
</dbReference>
<evidence type="ECO:0000313" key="9">
    <source>
        <dbReference type="Proteomes" id="UP001520878"/>
    </source>
</evidence>
<keyword evidence="5 6" id="KW-0472">Membrane</keyword>
<dbReference type="Proteomes" id="UP001520878">
    <property type="component" value="Unassembled WGS sequence"/>
</dbReference>
<accession>A0ABS8G941</accession>
<reference evidence="8 9" key="1">
    <citation type="submission" date="2021-10" db="EMBL/GenBank/DDBJ databases">
        <title>Draft genome of Aestuariibacter halophilus JC2043.</title>
        <authorList>
            <person name="Emsley S.A."/>
            <person name="Pfannmuller K.M."/>
            <person name="Ushijima B."/>
            <person name="Saw J.H."/>
            <person name="Videau P."/>
        </authorList>
    </citation>
    <scope>NUCLEOTIDE SEQUENCE [LARGE SCALE GENOMIC DNA]</scope>
    <source>
        <strain evidence="8 9">JC2043</strain>
    </source>
</reference>
<evidence type="ECO:0000256" key="5">
    <source>
        <dbReference type="ARBA" id="ARBA00023136"/>
    </source>
</evidence>
<dbReference type="InterPro" id="IPR000620">
    <property type="entry name" value="EamA_dom"/>
</dbReference>
<feature type="transmembrane region" description="Helical" evidence="6">
    <location>
        <begin position="149"/>
        <end position="168"/>
    </location>
</feature>
<feature type="transmembrane region" description="Helical" evidence="6">
    <location>
        <begin position="118"/>
        <end position="137"/>
    </location>
</feature>
<feature type="transmembrane region" description="Helical" evidence="6">
    <location>
        <begin position="180"/>
        <end position="200"/>
    </location>
</feature>
<comment type="similarity">
    <text evidence="2">Belongs to the EamA transporter family.</text>
</comment>
<organism evidence="8 9">
    <name type="scientific">Fluctibacter halophilus</name>
    <dbReference type="NCBI Taxonomy" id="226011"/>
    <lineage>
        <taxon>Bacteria</taxon>
        <taxon>Pseudomonadati</taxon>
        <taxon>Pseudomonadota</taxon>
        <taxon>Gammaproteobacteria</taxon>
        <taxon>Alteromonadales</taxon>
        <taxon>Alteromonadaceae</taxon>
        <taxon>Fluctibacter</taxon>
    </lineage>
</organism>
<dbReference type="InterPro" id="IPR050638">
    <property type="entry name" value="AA-Vitamin_Transporters"/>
</dbReference>
<feature type="transmembrane region" description="Helical" evidence="6">
    <location>
        <begin position="5"/>
        <end position="25"/>
    </location>
</feature>
<name>A0ABS8G941_9ALTE</name>
<feature type="transmembrane region" description="Helical" evidence="6">
    <location>
        <begin position="212"/>
        <end position="232"/>
    </location>
</feature>